<reference evidence="1 2" key="1">
    <citation type="submission" date="2020-07" db="EMBL/GenBank/DDBJ databases">
        <title>Sequencing the genomes of 1000 actinobacteria strains.</title>
        <authorList>
            <person name="Klenk H.-P."/>
        </authorList>
    </citation>
    <scope>NUCLEOTIDE SEQUENCE [LARGE SCALE GENOMIC DNA]</scope>
    <source>
        <strain evidence="1 2">CXB654</strain>
    </source>
</reference>
<gene>
    <name evidence="1" type="ORF">HDA32_000986</name>
</gene>
<dbReference type="Proteomes" id="UP000589036">
    <property type="component" value="Unassembled WGS sequence"/>
</dbReference>
<dbReference type="AlphaFoldDB" id="A0A852TNF0"/>
<dbReference type="EMBL" id="JACCCC010000001">
    <property type="protein sequence ID" value="NYE45866.1"/>
    <property type="molecule type" value="Genomic_DNA"/>
</dbReference>
<name>A0A852TNF0_9ACTN</name>
<organism evidence="1 2">
    <name type="scientific">Spinactinospora alkalitolerans</name>
    <dbReference type="NCBI Taxonomy" id="687207"/>
    <lineage>
        <taxon>Bacteria</taxon>
        <taxon>Bacillati</taxon>
        <taxon>Actinomycetota</taxon>
        <taxon>Actinomycetes</taxon>
        <taxon>Streptosporangiales</taxon>
        <taxon>Nocardiopsidaceae</taxon>
        <taxon>Spinactinospora</taxon>
    </lineage>
</organism>
<protein>
    <submittedName>
        <fullName evidence="1">Uncharacterized protein</fullName>
    </submittedName>
</protein>
<keyword evidence="2" id="KW-1185">Reference proteome</keyword>
<comment type="caution">
    <text evidence="1">The sequence shown here is derived from an EMBL/GenBank/DDBJ whole genome shotgun (WGS) entry which is preliminary data.</text>
</comment>
<evidence type="ECO:0000313" key="1">
    <source>
        <dbReference type="EMBL" id="NYE45866.1"/>
    </source>
</evidence>
<sequence>MYDTAPSPTTSDDDDEATRALQAALDRRDNGGSTGH</sequence>
<evidence type="ECO:0000313" key="2">
    <source>
        <dbReference type="Proteomes" id="UP000589036"/>
    </source>
</evidence>
<proteinExistence type="predicted"/>
<accession>A0A852TNF0</accession>